<name>A0A317JRR4_9BACT</name>
<evidence type="ECO:0000259" key="1">
    <source>
        <dbReference type="Pfam" id="PF01872"/>
    </source>
</evidence>
<dbReference type="InterPro" id="IPR050765">
    <property type="entry name" value="Riboflavin_Biosynth_HTPR"/>
</dbReference>
<evidence type="ECO:0000313" key="3">
    <source>
        <dbReference type="Proteomes" id="UP000246104"/>
    </source>
</evidence>
<dbReference type="AlphaFoldDB" id="A0A317JRR4"/>
<proteinExistence type="predicted"/>
<dbReference type="InterPro" id="IPR024072">
    <property type="entry name" value="DHFR-like_dom_sf"/>
</dbReference>
<accession>A0A317JRR4</accession>
<dbReference type="GO" id="GO:0009231">
    <property type="term" value="P:riboflavin biosynthetic process"/>
    <property type="evidence" value="ECO:0007669"/>
    <property type="project" value="InterPro"/>
</dbReference>
<dbReference type="SUPFAM" id="SSF53597">
    <property type="entry name" value="Dihydrofolate reductase-like"/>
    <property type="match status" value="1"/>
</dbReference>
<protein>
    <recommendedName>
        <fullName evidence="1">Bacterial bifunctional deaminase-reductase C-terminal domain-containing protein</fullName>
    </recommendedName>
</protein>
<dbReference type="InterPro" id="IPR002734">
    <property type="entry name" value="RibDG_C"/>
</dbReference>
<reference evidence="2 3" key="1">
    <citation type="submission" date="2018-02" db="EMBL/GenBank/DDBJ databases">
        <title>Genomic Reconstructions from Amazon Rainforest and Pasture Soil Reveal Novel Insights into the Physiology of Candidate Phyla in Tropical Sites.</title>
        <authorList>
            <person name="Kroeger M.E."/>
            <person name="Delmont T."/>
            <person name="Eren A.M."/>
            <person name="Guo J."/>
            <person name="Meyer K.M."/>
            <person name="Khan K."/>
            <person name="Rodrigues J.L.M."/>
            <person name="Bohannan B.J.M."/>
            <person name="Tringe S."/>
            <person name="Borges C.D."/>
            <person name="Tiedje J."/>
            <person name="Tsai S.M."/>
            <person name="Nusslein K."/>
        </authorList>
    </citation>
    <scope>NUCLEOTIDE SEQUENCE [LARGE SCALE GENOMIC DNA]</scope>
    <source>
        <strain evidence="2">Amazon FNV 2010 28 9</strain>
    </source>
</reference>
<dbReference type="PANTHER" id="PTHR38011">
    <property type="entry name" value="DIHYDROFOLATE REDUCTASE FAMILY PROTEIN (AFU_ORTHOLOGUE AFUA_8G06820)"/>
    <property type="match status" value="1"/>
</dbReference>
<dbReference type="GO" id="GO:0008703">
    <property type="term" value="F:5-amino-6-(5-phosphoribosylamino)uracil reductase activity"/>
    <property type="evidence" value="ECO:0007669"/>
    <property type="project" value="InterPro"/>
</dbReference>
<dbReference type="EMBL" id="PSRQ01000003">
    <property type="protein sequence ID" value="PWU24308.1"/>
    <property type="molecule type" value="Genomic_DNA"/>
</dbReference>
<comment type="caution">
    <text evidence="2">The sequence shown here is derived from an EMBL/GenBank/DDBJ whole genome shotgun (WGS) entry which is preliminary data.</text>
</comment>
<feature type="domain" description="Bacterial bifunctional deaminase-reductase C-terminal" evidence="1">
    <location>
        <begin position="2"/>
        <end position="164"/>
    </location>
</feature>
<dbReference type="Gene3D" id="3.40.430.10">
    <property type="entry name" value="Dihydrofolate Reductase, subunit A"/>
    <property type="match status" value="1"/>
</dbReference>
<organism evidence="2 3">
    <name type="scientific">Candidatus Cerribacteria bacterium 'Amazon FNV 2010 28 9'</name>
    <dbReference type="NCBI Taxonomy" id="2081795"/>
    <lineage>
        <taxon>Bacteria</taxon>
        <taxon>Candidatus Cerribacteria</taxon>
    </lineage>
</organism>
<dbReference type="Pfam" id="PF01872">
    <property type="entry name" value="RibD_C"/>
    <property type="match status" value="1"/>
</dbReference>
<sequence length="172" mass="19644">MKITLFIVISLNGYIARENGNEDFLSEDNWALFVQEAKKVGAIIWGRTTYERVRTWDLHYLQDLQDVVKIIVSSDKEYTVEQGFSLVTSPSEAVQKLSHMGFDHAIITGGSTLNAGFAKEKLIDEIIVNVEPYILGEGIHLFKQDDFEFKLNLLSVKQMDSGILQLRYRVEK</sequence>
<dbReference type="PANTHER" id="PTHR38011:SF11">
    <property type="entry name" value="2,5-DIAMINO-6-RIBOSYLAMINO-4(3H)-PYRIMIDINONE 5'-PHOSPHATE REDUCTASE"/>
    <property type="match status" value="1"/>
</dbReference>
<gene>
    <name evidence="2" type="ORF">C5B42_00145</name>
</gene>
<dbReference type="Proteomes" id="UP000246104">
    <property type="component" value="Unassembled WGS sequence"/>
</dbReference>
<evidence type="ECO:0000313" key="2">
    <source>
        <dbReference type="EMBL" id="PWU24308.1"/>
    </source>
</evidence>